<dbReference type="RefSeq" id="WP_171243420.1">
    <property type="nucleotide sequence ID" value="NZ_JABEPQ010000002.1"/>
</dbReference>
<gene>
    <name evidence="2" type="ORF">HJG52_09840</name>
</gene>
<proteinExistence type="predicted"/>
<evidence type="ECO:0000313" key="3">
    <source>
        <dbReference type="Proteomes" id="UP000588586"/>
    </source>
</evidence>
<organism evidence="2 3">
    <name type="scientific">Knoellia koreensis</name>
    <dbReference type="NCBI Taxonomy" id="2730921"/>
    <lineage>
        <taxon>Bacteria</taxon>
        <taxon>Bacillati</taxon>
        <taxon>Actinomycetota</taxon>
        <taxon>Actinomycetes</taxon>
        <taxon>Micrococcales</taxon>
        <taxon>Intrasporangiaceae</taxon>
        <taxon>Knoellia</taxon>
    </lineage>
</organism>
<sequence>MPSEPGPADLTSALGAALASLREGAGSGVDDALDLFPVTGDRDTQRALDTYLEQLADLLREVEASAGELEATLRIAGCGRVRPTGVGASAPDGPGAPLREDVSTRRSR</sequence>
<dbReference type="AlphaFoldDB" id="A0A849HEE2"/>
<reference evidence="2 3" key="1">
    <citation type="submission" date="2020-04" db="EMBL/GenBank/DDBJ databases">
        <title>Knoellia sp. isolate from air conditioner.</title>
        <authorList>
            <person name="Chea S."/>
            <person name="Kim D.-U."/>
        </authorList>
    </citation>
    <scope>NUCLEOTIDE SEQUENCE [LARGE SCALE GENOMIC DNA]</scope>
    <source>
        <strain evidence="2 3">DB2414S</strain>
    </source>
</reference>
<evidence type="ECO:0000256" key="1">
    <source>
        <dbReference type="SAM" id="MobiDB-lite"/>
    </source>
</evidence>
<keyword evidence="3" id="KW-1185">Reference proteome</keyword>
<comment type="caution">
    <text evidence="2">The sequence shown here is derived from an EMBL/GenBank/DDBJ whole genome shotgun (WGS) entry which is preliminary data.</text>
</comment>
<feature type="region of interest" description="Disordered" evidence="1">
    <location>
        <begin position="82"/>
        <end position="108"/>
    </location>
</feature>
<dbReference type="Proteomes" id="UP000588586">
    <property type="component" value="Unassembled WGS sequence"/>
</dbReference>
<evidence type="ECO:0000313" key="2">
    <source>
        <dbReference type="EMBL" id="NNM46305.1"/>
    </source>
</evidence>
<name>A0A849HEE2_9MICO</name>
<dbReference type="EMBL" id="JABEPQ010000002">
    <property type="protein sequence ID" value="NNM46305.1"/>
    <property type="molecule type" value="Genomic_DNA"/>
</dbReference>
<accession>A0A849HEE2</accession>
<feature type="compositionally biased region" description="Basic and acidic residues" evidence="1">
    <location>
        <begin position="98"/>
        <end position="108"/>
    </location>
</feature>
<protein>
    <submittedName>
        <fullName evidence="2">Uncharacterized protein</fullName>
    </submittedName>
</protein>